<evidence type="ECO:0000313" key="3">
    <source>
        <dbReference type="Proteomes" id="UP000285190"/>
    </source>
</evidence>
<dbReference type="AlphaFoldDB" id="A0A418X4Y5"/>
<name>A0A418X4Y5_9BURK</name>
<organism evidence="2 3">
    <name type="scientific">Noviherbaspirillum cavernae</name>
    <dbReference type="NCBI Taxonomy" id="2320862"/>
    <lineage>
        <taxon>Bacteria</taxon>
        <taxon>Pseudomonadati</taxon>
        <taxon>Pseudomonadota</taxon>
        <taxon>Betaproteobacteria</taxon>
        <taxon>Burkholderiales</taxon>
        <taxon>Oxalobacteraceae</taxon>
        <taxon>Noviherbaspirillum</taxon>
    </lineage>
</organism>
<feature type="domain" description="Cupin type-2" evidence="1">
    <location>
        <begin position="59"/>
        <end position="118"/>
    </location>
</feature>
<protein>
    <submittedName>
        <fullName evidence="2">Cupin domain-containing protein</fullName>
    </submittedName>
</protein>
<accession>A0A418X4Y5</accession>
<dbReference type="SUPFAM" id="SSF51182">
    <property type="entry name" value="RmlC-like cupins"/>
    <property type="match status" value="1"/>
</dbReference>
<evidence type="ECO:0000313" key="2">
    <source>
        <dbReference type="EMBL" id="RJG07490.1"/>
    </source>
</evidence>
<dbReference type="OrthoDB" id="512358at2"/>
<dbReference type="Proteomes" id="UP000285190">
    <property type="component" value="Unassembled WGS sequence"/>
</dbReference>
<proteinExistence type="predicted"/>
<keyword evidence="3" id="KW-1185">Reference proteome</keyword>
<dbReference type="InterPro" id="IPR013096">
    <property type="entry name" value="Cupin_2"/>
</dbReference>
<dbReference type="InterPro" id="IPR011051">
    <property type="entry name" value="RmlC_Cupin_sf"/>
</dbReference>
<dbReference type="Gene3D" id="2.60.120.10">
    <property type="entry name" value="Jelly Rolls"/>
    <property type="match status" value="1"/>
</dbReference>
<dbReference type="EMBL" id="QYUN01000002">
    <property type="protein sequence ID" value="RJG07490.1"/>
    <property type="molecule type" value="Genomic_DNA"/>
</dbReference>
<comment type="caution">
    <text evidence="2">The sequence shown here is derived from an EMBL/GenBank/DDBJ whole genome shotgun (WGS) entry which is preliminary data.</text>
</comment>
<dbReference type="Pfam" id="PF07883">
    <property type="entry name" value="Cupin_2"/>
    <property type="match status" value="1"/>
</dbReference>
<dbReference type="RefSeq" id="WP_119740984.1">
    <property type="nucleotide sequence ID" value="NZ_QYUN01000002.1"/>
</dbReference>
<sequence length="134" mass="14680">MHTDKAHSVLNTYLHVKDDGRTDPIPASESFWEQLAGGAYPHLDQGRLMSAFAFSEPWSVWERHPAGEELVMLLSGAATVVLEESGTERTVQLSDTGAYVLVPPNVWHTVRTSVPTTMLFLTPGAGTEHRPVQG</sequence>
<dbReference type="InterPro" id="IPR014710">
    <property type="entry name" value="RmlC-like_jellyroll"/>
</dbReference>
<reference evidence="2 3" key="1">
    <citation type="submission" date="2018-09" db="EMBL/GenBank/DDBJ databases">
        <authorList>
            <person name="Zhu H."/>
        </authorList>
    </citation>
    <scope>NUCLEOTIDE SEQUENCE [LARGE SCALE GENOMIC DNA]</scope>
    <source>
        <strain evidence="2 3">K2R10-39</strain>
    </source>
</reference>
<evidence type="ECO:0000259" key="1">
    <source>
        <dbReference type="Pfam" id="PF07883"/>
    </source>
</evidence>
<gene>
    <name evidence="2" type="ORF">D3870_17145</name>
</gene>